<proteinExistence type="predicted"/>
<reference evidence="2 3" key="1">
    <citation type="journal article" date="2023" name="Plants (Basel)">
        <title>Bridging the Gap: Combining Genomics and Transcriptomics Approaches to Understand Stylosanthes scabra, an Orphan Legume from the Brazilian Caatinga.</title>
        <authorList>
            <person name="Ferreira-Neto J.R.C."/>
            <person name="da Silva M.D."/>
            <person name="Binneck E."/>
            <person name="de Melo N.F."/>
            <person name="da Silva R.H."/>
            <person name="de Melo A.L.T.M."/>
            <person name="Pandolfi V."/>
            <person name="Bustamante F.O."/>
            <person name="Brasileiro-Vidal A.C."/>
            <person name="Benko-Iseppon A.M."/>
        </authorList>
    </citation>
    <scope>NUCLEOTIDE SEQUENCE [LARGE SCALE GENOMIC DNA]</scope>
    <source>
        <tissue evidence="2">Leaves</tissue>
    </source>
</reference>
<feature type="compositionally biased region" description="Basic and acidic residues" evidence="1">
    <location>
        <begin position="45"/>
        <end position="55"/>
    </location>
</feature>
<protein>
    <submittedName>
        <fullName evidence="2">Uncharacterized protein</fullName>
    </submittedName>
</protein>
<name>A0ABU6WYN0_9FABA</name>
<evidence type="ECO:0000256" key="1">
    <source>
        <dbReference type="SAM" id="MobiDB-lite"/>
    </source>
</evidence>
<evidence type="ECO:0000313" key="3">
    <source>
        <dbReference type="Proteomes" id="UP001341840"/>
    </source>
</evidence>
<sequence length="72" mass="7780">MVHGSGPTKHRFYRAWVTVEPVGSAKSCRLKVNSDYKDATPANGSEERTAKERLGVKAKEGRAQGLGVVPLV</sequence>
<feature type="region of interest" description="Disordered" evidence="1">
    <location>
        <begin position="35"/>
        <end position="55"/>
    </location>
</feature>
<gene>
    <name evidence="2" type="ORF">PIB30_096161</name>
</gene>
<dbReference type="Proteomes" id="UP001341840">
    <property type="component" value="Unassembled WGS sequence"/>
</dbReference>
<accession>A0ABU6WYN0</accession>
<evidence type="ECO:0000313" key="2">
    <source>
        <dbReference type="EMBL" id="MED6189455.1"/>
    </source>
</evidence>
<keyword evidence="3" id="KW-1185">Reference proteome</keyword>
<comment type="caution">
    <text evidence="2">The sequence shown here is derived from an EMBL/GenBank/DDBJ whole genome shotgun (WGS) entry which is preliminary data.</text>
</comment>
<organism evidence="2 3">
    <name type="scientific">Stylosanthes scabra</name>
    <dbReference type="NCBI Taxonomy" id="79078"/>
    <lineage>
        <taxon>Eukaryota</taxon>
        <taxon>Viridiplantae</taxon>
        <taxon>Streptophyta</taxon>
        <taxon>Embryophyta</taxon>
        <taxon>Tracheophyta</taxon>
        <taxon>Spermatophyta</taxon>
        <taxon>Magnoliopsida</taxon>
        <taxon>eudicotyledons</taxon>
        <taxon>Gunneridae</taxon>
        <taxon>Pentapetalae</taxon>
        <taxon>rosids</taxon>
        <taxon>fabids</taxon>
        <taxon>Fabales</taxon>
        <taxon>Fabaceae</taxon>
        <taxon>Papilionoideae</taxon>
        <taxon>50 kb inversion clade</taxon>
        <taxon>dalbergioids sensu lato</taxon>
        <taxon>Dalbergieae</taxon>
        <taxon>Pterocarpus clade</taxon>
        <taxon>Stylosanthes</taxon>
    </lineage>
</organism>
<dbReference type="EMBL" id="JASCZI010183498">
    <property type="protein sequence ID" value="MED6189455.1"/>
    <property type="molecule type" value="Genomic_DNA"/>
</dbReference>